<dbReference type="PANTHER" id="PTHR42085">
    <property type="entry name" value="F-BOX DOMAIN-CONTAINING PROTEIN"/>
    <property type="match status" value="1"/>
</dbReference>
<dbReference type="Proteomes" id="UP000245464">
    <property type="component" value="Chromosome 4"/>
</dbReference>
<gene>
    <name evidence="3" type="ORF">Ptr86124_004095</name>
    <name evidence="2" type="ORF">PtrM4_094540</name>
</gene>
<dbReference type="AlphaFoldDB" id="A0A2W1GCR4"/>
<dbReference type="OrthoDB" id="3694708at2759"/>
<evidence type="ECO:0000259" key="1">
    <source>
        <dbReference type="Pfam" id="PF20150"/>
    </source>
</evidence>
<reference evidence="2" key="1">
    <citation type="journal article" date="2018" name="BMC Genomics">
        <title>Comparative genomics of the wheat fungal pathogen Pyrenophora tritici-repentis reveals chromosomal variations and genome plasticity.</title>
        <authorList>
            <person name="Moolhuijzen P."/>
            <person name="See P.T."/>
            <person name="Hane J.K."/>
            <person name="Shi G."/>
            <person name="Liu Z."/>
            <person name="Oliver R.P."/>
            <person name="Moffat C.S."/>
        </authorList>
    </citation>
    <scope>NUCLEOTIDE SEQUENCE [LARGE SCALE GENOMIC DNA]</scope>
    <source>
        <strain evidence="2">M4</strain>
    </source>
</reference>
<comment type="caution">
    <text evidence="3">The sequence shown here is derived from an EMBL/GenBank/DDBJ whole genome shotgun (WGS) entry which is preliminary data.</text>
</comment>
<evidence type="ECO:0000313" key="3">
    <source>
        <dbReference type="EMBL" id="KAI1517158.1"/>
    </source>
</evidence>
<dbReference type="Pfam" id="PF20150">
    <property type="entry name" value="2EXR"/>
    <property type="match status" value="1"/>
</dbReference>
<dbReference type="EMBL" id="NQIK02000004">
    <property type="protein sequence ID" value="KAF7571954.1"/>
    <property type="molecule type" value="Genomic_DNA"/>
</dbReference>
<dbReference type="InterPro" id="IPR045518">
    <property type="entry name" value="2EXR"/>
</dbReference>
<dbReference type="InterPro" id="IPR038883">
    <property type="entry name" value="AN11006-like"/>
</dbReference>
<accession>A0A2W1GCR4</accession>
<keyword evidence="4" id="KW-1185">Reference proteome</keyword>
<organism evidence="3 4">
    <name type="scientific">Pyrenophora tritici-repentis</name>
    <dbReference type="NCBI Taxonomy" id="45151"/>
    <lineage>
        <taxon>Eukaryota</taxon>
        <taxon>Fungi</taxon>
        <taxon>Dikarya</taxon>
        <taxon>Ascomycota</taxon>
        <taxon>Pezizomycotina</taxon>
        <taxon>Dothideomycetes</taxon>
        <taxon>Pleosporomycetidae</taxon>
        <taxon>Pleosporales</taxon>
        <taxon>Pleosporineae</taxon>
        <taxon>Pleosporaceae</taxon>
        <taxon>Pyrenophora</taxon>
    </lineage>
</organism>
<reference evidence="3" key="2">
    <citation type="submission" date="2021-05" db="EMBL/GenBank/DDBJ databases">
        <authorList>
            <person name="Moolhuijzen P.M."/>
            <person name="Moffat C.S."/>
        </authorList>
    </citation>
    <scope>NUCLEOTIDE SEQUENCE</scope>
    <source>
        <strain evidence="3">86-124</strain>
    </source>
</reference>
<dbReference type="PANTHER" id="PTHR42085:SF1">
    <property type="entry name" value="F-BOX DOMAIN-CONTAINING PROTEIN"/>
    <property type="match status" value="1"/>
</dbReference>
<name>A0A2W1GCR4_9PLEO</name>
<evidence type="ECO:0000313" key="2">
    <source>
        <dbReference type="EMBL" id="KAF7571954.1"/>
    </source>
</evidence>
<dbReference type="Proteomes" id="UP000249757">
    <property type="component" value="Unassembled WGS sequence"/>
</dbReference>
<reference evidence="4" key="4">
    <citation type="journal article" date="2022" name="Microb. Genom.">
        <title>A global pangenome for the wheat fungal pathogen Pyrenophora tritici-repentis and prediction of effector protein structural homology.</title>
        <authorList>
            <person name="Moolhuijzen P.M."/>
            <person name="See P.T."/>
            <person name="Shi G."/>
            <person name="Powell H.R."/>
            <person name="Cockram J."/>
            <person name="Jorgensen L.N."/>
            <person name="Benslimane H."/>
            <person name="Strelkov S.E."/>
            <person name="Turner J."/>
            <person name="Liu Z."/>
            <person name="Moffat C.S."/>
        </authorList>
    </citation>
    <scope>NUCLEOTIDE SEQUENCE [LARGE SCALE GENOMIC DNA]</scope>
</reference>
<dbReference type="EMBL" id="NRDI02000004">
    <property type="protein sequence ID" value="KAI1517158.1"/>
    <property type="molecule type" value="Genomic_DNA"/>
</dbReference>
<reference evidence="3" key="3">
    <citation type="journal article" date="2022" name="bioRxiv">
        <title>A global pangenome for the wheat fungal pathogen Pyrenophora tritici-repentis and prediction of effector protein structural homology.</title>
        <authorList>
            <person name="Moolhuijzen P."/>
            <person name="See P.T."/>
            <person name="Shi G."/>
            <person name="Powell H.R."/>
            <person name="Cockram J."/>
            <person name="Jorgensen L.N."/>
            <person name="Benslimane H."/>
            <person name="Strelkov S.E."/>
            <person name="Turner J."/>
            <person name="Liu Z."/>
            <person name="Moffat C.S."/>
        </authorList>
    </citation>
    <scope>NUCLEOTIDE SEQUENCE</scope>
    <source>
        <strain evidence="3">86-124</strain>
    </source>
</reference>
<evidence type="ECO:0000313" key="4">
    <source>
        <dbReference type="Proteomes" id="UP000249757"/>
    </source>
</evidence>
<feature type="domain" description="2EXR" evidence="1">
    <location>
        <begin position="33"/>
        <end position="93"/>
    </location>
</feature>
<protein>
    <recommendedName>
        <fullName evidence="1">2EXR domain-containing protein</fullName>
    </recommendedName>
</protein>
<sequence length="194" mass="22096">MALSLLEEEPRQLTSAESIAITESNQLTSPLLRLPAELRNKIYEYACIDTIIRSTNIMSFQPYRHKTPVSERKPLAIISTCKQMRHEASGTLYSHAAFDLVGLGLSAETLPCVHHRITSIVITESQLLKDSSAFLCELKCIRLISWRGGDDKPGLLVTRKLRKLHGKDLRIEREKFEFKDYMFLFCGKEADNVQ</sequence>
<proteinExistence type="predicted"/>